<accession>A0A084GX48</accession>
<name>A0A084GX48_METID</name>
<dbReference type="InterPro" id="IPR000835">
    <property type="entry name" value="HTH_MarR-typ"/>
</dbReference>
<dbReference type="Proteomes" id="UP000028549">
    <property type="component" value="Unassembled WGS sequence"/>
</dbReference>
<keyword evidence="4" id="KW-1185">Reference proteome</keyword>
<dbReference type="PANTHER" id="PTHR33164">
    <property type="entry name" value="TRANSCRIPTIONAL REGULATOR, MARR FAMILY"/>
    <property type="match status" value="1"/>
</dbReference>
<dbReference type="GO" id="GO:0003677">
    <property type="term" value="F:DNA binding"/>
    <property type="evidence" value="ECO:0007669"/>
    <property type="project" value="UniProtKB-KW"/>
</dbReference>
<dbReference type="GO" id="GO:0006950">
    <property type="term" value="P:response to stress"/>
    <property type="evidence" value="ECO:0007669"/>
    <property type="project" value="TreeGrafter"/>
</dbReference>
<gene>
    <name evidence="3" type="ORF">GS18_0212465</name>
</gene>
<reference evidence="3 4" key="1">
    <citation type="journal article" date="2005" name="Int. J. Syst. Evol. Microbiol.">
        <title>Bacillus cibi sp. nov., isolated from jeotgal, a traditional Korean fermented seafood.</title>
        <authorList>
            <person name="Yoon J.H."/>
            <person name="Lee C.H."/>
            <person name="Oh T.K."/>
        </authorList>
    </citation>
    <scope>NUCLEOTIDE SEQUENCE [LARGE SCALE GENOMIC DNA]</scope>
    <source>
        <strain evidence="3 4">DSM 16189</strain>
    </source>
</reference>
<protein>
    <submittedName>
        <fullName evidence="3">MarR family transcriptional regulator</fullName>
    </submittedName>
</protein>
<dbReference type="STRING" id="246786.GS18_0212465"/>
<dbReference type="SMART" id="SM00347">
    <property type="entry name" value="HTH_MARR"/>
    <property type="match status" value="1"/>
</dbReference>
<feature type="domain" description="HTH marR-type" evidence="2">
    <location>
        <begin position="13"/>
        <end position="145"/>
    </location>
</feature>
<dbReference type="Gene3D" id="1.10.10.10">
    <property type="entry name" value="Winged helix-like DNA-binding domain superfamily/Winged helix DNA-binding domain"/>
    <property type="match status" value="1"/>
</dbReference>
<dbReference type="RefSeq" id="WP_029279254.1">
    <property type="nucleotide sequence ID" value="NZ_CANLZQ010000001.1"/>
</dbReference>
<dbReference type="GO" id="GO:0003700">
    <property type="term" value="F:DNA-binding transcription factor activity"/>
    <property type="evidence" value="ECO:0007669"/>
    <property type="project" value="InterPro"/>
</dbReference>
<dbReference type="SUPFAM" id="SSF46785">
    <property type="entry name" value="Winged helix' DNA-binding domain"/>
    <property type="match status" value="1"/>
</dbReference>
<dbReference type="InterPro" id="IPR036390">
    <property type="entry name" value="WH_DNA-bd_sf"/>
</dbReference>
<dbReference type="Pfam" id="PF01047">
    <property type="entry name" value="MarR"/>
    <property type="match status" value="1"/>
</dbReference>
<proteinExistence type="predicted"/>
<evidence type="ECO:0000256" key="1">
    <source>
        <dbReference type="ARBA" id="ARBA00023125"/>
    </source>
</evidence>
<dbReference type="PRINTS" id="PR00598">
    <property type="entry name" value="HTHMARR"/>
</dbReference>
<keyword evidence="1" id="KW-0238">DNA-binding</keyword>
<dbReference type="PANTHER" id="PTHR33164:SF99">
    <property type="entry name" value="MARR FAMILY REGULATORY PROTEIN"/>
    <property type="match status" value="1"/>
</dbReference>
<evidence type="ECO:0000313" key="4">
    <source>
        <dbReference type="Proteomes" id="UP000028549"/>
    </source>
</evidence>
<sequence length="150" mass="17575">MTVHNDVLSDKMVADLEKSLRHISVMVKQRGREILSQFPITPPQFVALQWLSEHGDMTVGELSNKLYLACSTTTDLVDRMEKNKLVVRVKDPNDRRVVRVHLLAEGQRIIEEVIHKRQEYLKNVIRNYDMQEIIQLESSLTKLHLEMREE</sequence>
<dbReference type="InterPro" id="IPR036388">
    <property type="entry name" value="WH-like_DNA-bd_sf"/>
</dbReference>
<dbReference type="EMBL" id="JNVC02000005">
    <property type="protein sequence ID" value="KEZ51910.1"/>
    <property type="molecule type" value="Genomic_DNA"/>
</dbReference>
<dbReference type="AlphaFoldDB" id="A0A084GX48"/>
<dbReference type="OrthoDB" id="9790052at2"/>
<dbReference type="InterPro" id="IPR039422">
    <property type="entry name" value="MarR/SlyA-like"/>
</dbReference>
<organism evidence="3 4">
    <name type="scientific">Metabacillus indicus</name>
    <name type="common">Bacillus indicus</name>
    <dbReference type="NCBI Taxonomy" id="246786"/>
    <lineage>
        <taxon>Bacteria</taxon>
        <taxon>Bacillati</taxon>
        <taxon>Bacillota</taxon>
        <taxon>Bacilli</taxon>
        <taxon>Bacillales</taxon>
        <taxon>Bacillaceae</taxon>
        <taxon>Metabacillus</taxon>
    </lineage>
</organism>
<evidence type="ECO:0000313" key="3">
    <source>
        <dbReference type="EMBL" id="KEZ51910.1"/>
    </source>
</evidence>
<evidence type="ECO:0000259" key="2">
    <source>
        <dbReference type="PROSITE" id="PS50995"/>
    </source>
</evidence>
<dbReference type="PROSITE" id="PS50995">
    <property type="entry name" value="HTH_MARR_2"/>
    <property type="match status" value="1"/>
</dbReference>
<comment type="caution">
    <text evidence="3">The sequence shown here is derived from an EMBL/GenBank/DDBJ whole genome shotgun (WGS) entry which is preliminary data.</text>
</comment>